<dbReference type="InterPro" id="IPR050309">
    <property type="entry name" value="Type-B_Carboxylest/Lipase"/>
</dbReference>
<gene>
    <name evidence="3" type="primary">ORF206561</name>
</gene>
<dbReference type="AlphaFoldDB" id="A0A0B7BR57"/>
<evidence type="ECO:0000256" key="1">
    <source>
        <dbReference type="SAM" id="SignalP"/>
    </source>
</evidence>
<evidence type="ECO:0000313" key="3">
    <source>
        <dbReference type="EMBL" id="CEK95357.1"/>
    </source>
</evidence>
<dbReference type="SUPFAM" id="SSF53474">
    <property type="entry name" value="alpha/beta-Hydrolases"/>
    <property type="match status" value="1"/>
</dbReference>
<dbReference type="InterPro" id="IPR002018">
    <property type="entry name" value="CarbesteraseB"/>
</dbReference>
<feature type="non-terminal residue" evidence="3">
    <location>
        <position position="178"/>
    </location>
</feature>
<dbReference type="Gene3D" id="3.40.50.1820">
    <property type="entry name" value="alpha/beta hydrolase"/>
    <property type="match status" value="1"/>
</dbReference>
<dbReference type="Pfam" id="PF00135">
    <property type="entry name" value="COesterase"/>
    <property type="match status" value="1"/>
</dbReference>
<keyword evidence="1" id="KW-0732">Signal</keyword>
<name>A0A0B7BR57_9EUPU</name>
<feature type="chain" id="PRO_5002124817" description="Carboxylesterase type B domain-containing protein" evidence="1">
    <location>
        <begin position="24"/>
        <end position="178"/>
    </location>
</feature>
<organism evidence="3">
    <name type="scientific">Arion vulgaris</name>
    <dbReference type="NCBI Taxonomy" id="1028688"/>
    <lineage>
        <taxon>Eukaryota</taxon>
        <taxon>Metazoa</taxon>
        <taxon>Spiralia</taxon>
        <taxon>Lophotrochozoa</taxon>
        <taxon>Mollusca</taxon>
        <taxon>Gastropoda</taxon>
        <taxon>Heterobranchia</taxon>
        <taxon>Euthyneura</taxon>
        <taxon>Panpulmonata</taxon>
        <taxon>Eupulmonata</taxon>
        <taxon>Stylommatophora</taxon>
        <taxon>Helicina</taxon>
        <taxon>Arionoidea</taxon>
        <taxon>Arionidae</taxon>
        <taxon>Arion</taxon>
    </lineage>
</organism>
<dbReference type="PANTHER" id="PTHR11559">
    <property type="entry name" value="CARBOXYLESTERASE"/>
    <property type="match status" value="1"/>
</dbReference>
<feature type="signal peptide" evidence="1">
    <location>
        <begin position="1"/>
        <end position="23"/>
    </location>
</feature>
<evidence type="ECO:0000259" key="2">
    <source>
        <dbReference type="Pfam" id="PF00135"/>
    </source>
</evidence>
<dbReference type="EMBL" id="HACG01048492">
    <property type="protein sequence ID" value="CEK95357.1"/>
    <property type="molecule type" value="Transcribed_RNA"/>
</dbReference>
<dbReference type="InterPro" id="IPR029058">
    <property type="entry name" value="AB_hydrolase_fold"/>
</dbReference>
<proteinExistence type="predicted"/>
<sequence>MIKLDFVSWAVCLGLILPLLVQSAPEIQFPFGRIQGFDKVESKSQKPYFVYYGIPYAKPPVSDLRFRAPQPYVGNGSDVVISSSSFRPACIQIEAYNGQVMSEDCLHLNIFRPADNSTVKKVLFYIHGGAFQVGQASMYLPTQIAADYDVIVVTMQYRLGVLGFLSSGSSADGNNGLR</sequence>
<accession>A0A0B7BR57</accession>
<feature type="domain" description="Carboxylesterase type B" evidence="2">
    <location>
        <begin position="24"/>
        <end position="177"/>
    </location>
</feature>
<reference evidence="3" key="1">
    <citation type="submission" date="2014-12" db="EMBL/GenBank/DDBJ databases">
        <title>Insight into the proteome of Arion vulgaris.</title>
        <authorList>
            <person name="Aradska J."/>
            <person name="Bulat T."/>
            <person name="Smidak R."/>
            <person name="Sarate P."/>
            <person name="Gangsoo J."/>
            <person name="Sialana F."/>
            <person name="Bilban M."/>
            <person name="Lubec G."/>
        </authorList>
    </citation>
    <scope>NUCLEOTIDE SEQUENCE</scope>
    <source>
        <tissue evidence="3">Skin</tissue>
    </source>
</reference>
<protein>
    <recommendedName>
        <fullName evidence="2">Carboxylesterase type B domain-containing protein</fullName>
    </recommendedName>
</protein>